<protein>
    <submittedName>
        <fullName evidence="2">Uncharacterized protein</fullName>
    </submittedName>
</protein>
<accession>A0ABX3HHL7</accession>
<gene>
    <name evidence="2" type="ORF">BSK51_21675</name>
</gene>
<feature type="compositionally biased region" description="Low complexity" evidence="1">
    <location>
        <begin position="1"/>
        <end position="11"/>
    </location>
</feature>
<dbReference type="RefSeq" id="WP_076300239.1">
    <property type="nucleotide sequence ID" value="NZ_MPTD01000015.1"/>
</dbReference>
<evidence type="ECO:0000313" key="3">
    <source>
        <dbReference type="Proteomes" id="UP000187313"/>
    </source>
</evidence>
<organism evidence="2 3">
    <name type="scientific">Paenibacillus odorifer</name>
    <dbReference type="NCBI Taxonomy" id="189426"/>
    <lineage>
        <taxon>Bacteria</taxon>
        <taxon>Bacillati</taxon>
        <taxon>Bacillota</taxon>
        <taxon>Bacilli</taxon>
        <taxon>Bacillales</taxon>
        <taxon>Paenibacillaceae</taxon>
        <taxon>Paenibacillus</taxon>
    </lineage>
</organism>
<keyword evidence="3" id="KW-1185">Reference proteome</keyword>
<proteinExistence type="predicted"/>
<name>A0ABX3HHL7_9BACL</name>
<evidence type="ECO:0000256" key="1">
    <source>
        <dbReference type="SAM" id="MobiDB-lite"/>
    </source>
</evidence>
<evidence type="ECO:0000313" key="2">
    <source>
        <dbReference type="EMBL" id="OMD48544.1"/>
    </source>
</evidence>
<feature type="region of interest" description="Disordered" evidence="1">
    <location>
        <begin position="262"/>
        <end position="285"/>
    </location>
</feature>
<feature type="compositionally biased region" description="Basic and acidic residues" evidence="1">
    <location>
        <begin position="262"/>
        <end position="281"/>
    </location>
</feature>
<dbReference type="EMBL" id="MPTD01000015">
    <property type="protein sequence ID" value="OMD48544.1"/>
    <property type="molecule type" value="Genomic_DNA"/>
</dbReference>
<dbReference type="Proteomes" id="UP000187313">
    <property type="component" value="Unassembled WGS sequence"/>
</dbReference>
<feature type="region of interest" description="Disordered" evidence="1">
    <location>
        <begin position="1"/>
        <end position="23"/>
    </location>
</feature>
<comment type="caution">
    <text evidence="2">The sequence shown here is derived from an EMBL/GenBank/DDBJ whole genome shotgun (WGS) entry which is preliminary data.</text>
</comment>
<reference evidence="2 3" key="1">
    <citation type="submission" date="2016-10" db="EMBL/GenBank/DDBJ databases">
        <title>Paenibacillus species isolates.</title>
        <authorList>
            <person name="Beno S.M."/>
        </authorList>
    </citation>
    <scope>NUCLEOTIDE SEQUENCE [LARGE SCALE GENOMIC DNA]</scope>
    <source>
        <strain evidence="2 3">FSL R5-0923</strain>
    </source>
</reference>
<sequence length="494" mass="56846">MTETTPKSSSTSRRKSKKGSSYYAKTNENEAFKEYGEYLLDEMEKVDPEKRAIINSKSSTLHFVNLLGTASRRKSRSIKGYVFKDTDPNQDRYMDASKVIGVTLRSDEPLMIRQIDMSTVKKLITRGDEYYFDIENDFMAEDISISAGEEFHLSMYEFFFLIIRPEYSGLFEVNGDPLGAELRAIANKVIDVDNKDRLVSLKNIQGTRQFKLPTPTIQFYAKGNNSPKSTMIDIDIKRSSGWETKEEYKRFTPLVNTTDNVRRNKDKLEEKEKKELAEHHAQSKSNNEVQIYNSSTIQAISLNRWLKTSPISRQKFKSTDEVQNYGLGLINMMEPAQKLLIGSKSSELHFINRLMYVTMTRNRFVGFRLWSEFTIEVPVISITKDGSTDIFPESDITTRVIAAGDQFNLNFFEFMFLVCHPDYAGYIEAFGNPKGVSFSPNFKQYFNGHSRLPLPLFKFENEKLLKELNPIEISSTSTGKVLIKHEFLNQFGEL</sequence>